<protein>
    <submittedName>
        <fullName evidence="2">Uncharacterized protein</fullName>
    </submittedName>
</protein>
<dbReference type="InParanoid" id="A0A1Z5JAX1"/>
<gene>
    <name evidence="2" type="ORF">FisN_2Lu571</name>
</gene>
<feature type="signal peptide" evidence="1">
    <location>
        <begin position="1"/>
        <end position="18"/>
    </location>
</feature>
<proteinExistence type="predicted"/>
<evidence type="ECO:0000313" key="2">
    <source>
        <dbReference type="EMBL" id="GAX11042.1"/>
    </source>
</evidence>
<evidence type="ECO:0000256" key="1">
    <source>
        <dbReference type="SAM" id="SignalP"/>
    </source>
</evidence>
<comment type="caution">
    <text evidence="2">The sequence shown here is derived from an EMBL/GenBank/DDBJ whole genome shotgun (WGS) entry which is preliminary data.</text>
</comment>
<sequence>MFAFVKWPLFFWGTIARAFVVTKAFTPMRCTTRHTCLSEMKRPILDQLVSTLFRLENARVQASSKIDEQGRVGDPMEWREKDSWANQLSEWLAGAPFNQWIAD</sequence>
<dbReference type="Proteomes" id="UP000198406">
    <property type="component" value="Unassembled WGS sequence"/>
</dbReference>
<organism evidence="2 3">
    <name type="scientific">Fistulifera solaris</name>
    <name type="common">Oleaginous diatom</name>
    <dbReference type="NCBI Taxonomy" id="1519565"/>
    <lineage>
        <taxon>Eukaryota</taxon>
        <taxon>Sar</taxon>
        <taxon>Stramenopiles</taxon>
        <taxon>Ochrophyta</taxon>
        <taxon>Bacillariophyta</taxon>
        <taxon>Bacillariophyceae</taxon>
        <taxon>Bacillariophycidae</taxon>
        <taxon>Naviculales</taxon>
        <taxon>Naviculaceae</taxon>
        <taxon>Fistulifera</taxon>
    </lineage>
</organism>
<dbReference type="AlphaFoldDB" id="A0A1Z5JAX1"/>
<dbReference type="EMBL" id="BDSP01000032">
    <property type="protein sequence ID" value="GAX11042.1"/>
    <property type="molecule type" value="Genomic_DNA"/>
</dbReference>
<keyword evidence="3" id="KW-1185">Reference proteome</keyword>
<accession>A0A1Z5JAX1</accession>
<reference evidence="2 3" key="1">
    <citation type="journal article" date="2015" name="Plant Cell">
        <title>Oil accumulation by the oleaginous diatom Fistulifera solaris as revealed by the genome and transcriptome.</title>
        <authorList>
            <person name="Tanaka T."/>
            <person name="Maeda Y."/>
            <person name="Veluchamy A."/>
            <person name="Tanaka M."/>
            <person name="Abida H."/>
            <person name="Marechal E."/>
            <person name="Bowler C."/>
            <person name="Muto M."/>
            <person name="Sunaga Y."/>
            <person name="Tanaka M."/>
            <person name="Yoshino T."/>
            <person name="Taniguchi T."/>
            <person name="Fukuda Y."/>
            <person name="Nemoto M."/>
            <person name="Matsumoto M."/>
            <person name="Wong P.S."/>
            <person name="Aburatani S."/>
            <person name="Fujibuchi W."/>
        </authorList>
    </citation>
    <scope>NUCLEOTIDE SEQUENCE [LARGE SCALE GENOMIC DNA]</scope>
    <source>
        <strain evidence="2 3">JPCC DA0580</strain>
    </source>
</reference>
<feature type="chain" id="PRO_5013029377" evidence="1">
    <location>
        <begin position="19"/>
        <end position="103"/>
    </location>
</feature>
<evidence type="ECO:0000313" key="3">
    <source>
        <dbReference type="Proteomes" id="UP000198406"/>
    </source>
</evidence>
<keyword evidence="1" id="KW-0732">Signal</keyword>
<dbReference type="OrthoDB" id="418495at2759"/>
<name>A0A1Z5JAX1_FISSO</name>